<evidence type="ECO:0000256" key="5">
    <source>
        <dbReference type="PROSITE-ProRule" id="PRU00335"/>
    </source>
</evidence>
<dbReference type="Proteomes" id="UP000066480">
    <property type="component" value="Chromosome"/>
</dbReference>
<dbReference type="Gene3D" id="1.10.10.60">
    <property type="entry name" value="Homeodomain-like"/>
    <property type="match status" value="1"/>
</dbReference>
<dbReference type="RefSeq" id="WP_052589171.1">
    <property type="nucleotide sequence ID" value="NZ_CP011112.1"/>
</dbReference>
<dbReference type="KEGG" id="lmoi:VV02_00170"/>
<dbReference type="SUPFAM" id="SSF46689">
    <property type="entry name" value="Homeodomain-like"/>
    <property type="match status" value="1"/>
</dbReference>
<dbReference type="InterPro" id="IPR036271">
    <property type="entry name" value="Tet_transcr_reg_TetR-rel_C_sf"/>
</dbReference>
<evidence type="ECO:0000256" key="4">
    <source>
        <dbReference type="ARBA" id="ARBA00023163"/>
    </source>
</evidence>
<keyword evidence="2" id="KW-0805">Transcription regulation</keyword>
<name>A0A0K1JDG6_9MICO</name>
<dbReference type="PANTHER" id="PTHR30055">
    <property type="entry name" value="HTH-TYPE TRANSCRIPTIONAL REGULATOR RUTR"/>
    <property type="match status" value="1"/>
</dbReference>
<dbReference type="PANTHER" id="PTHR30055:SF151">
    <property type="entry name" value="TRANSCRIPTIONAL REGULATORY PROTEIN"/>
    <property type="match status" value="1"/>
</dbReference>
<keyword evidence="3 5" id="KW-0238">DNA-binding</keyword>
<protein>
    <submittedName>
        <fullName evidence="7">TetR family transcriptional regulator</fullName>
    </submittedName>
</protein>
<dbReference type="PROSITE" id="PS50977">
    <property type="entry name" value="HTH_TETR_2"/>
    <property type="match status" value="1"/>
</dbReference>
<dbReference type="GO" id="GO:0003700">
    <property type="term" value="F:DNA-binding transcription factor activity"/>
    <property type="evidence" value="ECO:0007669"/>
    <property type="project" value="TreeGrafter"/>
</dbReference>
<dbReference type="Pfam" id="PF00440">
    <property type="entry name" value="TetR_N"/>
    <property type="match status" value="1"/>
</dbReference>
<evidence type="ECO:0000313" key="8">
    <source>
        <dbReference type="Proteomes" id="UP000066480"/>
    </source>
</evidence>
<reference evidence="7 8" key="1">
    <citation type="submission" date="2015-03" db="EMBL/GenBank/DDBJ databases">
        <title>Luteipulveratus halotolerans sp. nov., a novel actinobacterium (Dermacoccaceae) from Sarawak, Malaysia.</title>
        <authorList>
            <person name="Juboi H."/>
            <person name="Basik A."/>
            <person name="Shamsul S.S."/>
            <person name="Arnold P."/>
            <person name="Schmitt E.K."/>
            <person name="Sanglier J.-J."/>
            <person name="Yeo T."/>
        </authorList>
    </citation>
    <scope>NUCLEOTIDE SEQUENCE [LARGE SCALE GENOMIC DNA]</scope>
    <source>
        <strain evidence="7 8">MN07-A0370</strain>
    </source>
</reference>
<feature type="domain" description="HTH tetR-type" evidence="6">
    <location>
        <begin position="18"/>
        <end position="78"/>
    </location>
</feature>
<dbReference type="SUPFAM" id="SSF48498">
    <property type="entry name" value="Tetracyclin repressor-like, C-terminal domain"/>
    <property type="match status" value="1"/>
</dbReference>
<dbReference type="InterPro" id="IPR004111">
    <property type="entry name" value="Repressor_TetR_C"/>
</dbReference>
<dbReference type="Gene3D" id="1.10.357.10">
    <property type="entry name" value="Tetracycline Repressor, domain 2"/>
    <property type="match status" value="1"/>
</dbReference>
<dbReference type="PRINTS" id="PR00400">
    <property type="entry name" value="TETREPRESSOR"/>
</dbReference>
<sequence length="236" mass="25859">MEGSIWTRSAPSSSPRETLSREQIVRAAVKLLDEEGLAGLSMRKLAGRLESGTTSLYWHVSTKDDLLDLVIDEIYGEVDVPEPDLAGWRGGVTLLAHSLRSMVLRHPWVPSAIFGRANVGPNAMTSGAGGLRLFEAAGFEGLEIDKALSSVFAYVFGITTAEVAWRGAVRSSGRSTEEWADRMYEDVMSVTNEYPAMRDAVARRASIDIEQLQSDSFVFGLESMLDGLEHRLAHRA</sequence>
<dbReference type="PATRIC" id="fig|571913.6.peg.34"/>
<dbReference type="InterPro" id="IPR003012">
    <property type="entry name" value="Tet_transcr_reg_TetR"/>
</dbReference>
<dbReference type="InterPro" id="IPR023772">
    <property type="entry name" value="DNA-bd_HTH_TetR-type_CS"/>
</dbReference>
<dbReference type="GO" id="GO:0045892">
    <property type="term" value="P:negative regulation of DNA-templated transcription"/>
    <property type="evidence" value="ECO:0007669"/>
    <property type="project" value="InterPro"/>
</dbReference>
<dbReference type="GO" id="GO:0046677">
    <property type="term" value="P:response to antibiotic"/>
    <property type="evidence" value="ECO:0007669"/>
    <property type="project" value="InterPro"/>
</dbReference>
<dbReference type="InterPro" id="IPR009057">
    <property type="entry name" value="Homeodomain-like_sf"/>
</dbReference>
<evidence type="ECO:0000256" key="2">
    <source>
        <dbReference type="ARBA" id="ARBA00023015"/>
    </source>
</evidence>
<keyword evidence="1" id="KW-0678">Repressor</keyword>
<organism evidence="7 8">
    <name type="scientific">Luteipulveratus mongoliensis</name>
    <dbReference type="NCBI Taxonomy" id="571913"/>
    <lineage>
        <taxon>Bacteria</taxon>
        <taxon>Bacillati</taxon>
        <taxon>Actinomycetota</taxon>
        <taxon>Actinomycetes</taxon>
        <taxon>Micrococcales</taxon>
        <taxon>Dermacoccaceae</taxon>
        <taxon>Luteipulveratus</taxon>
    </lineage>
</organism>
<evidence type="ECO:0000259" key="6">
    <source>
        <dbReference type="PROSITE" id="PS50977"/>
    </source>
</evidence>
<dbReference type="OrthoDB" id="4427109at2"/>
<keyword evidence="4" id="KW-0804">Transcription</keyword>
<proteinExistence type="predicted"/>
<accession>A0A0K1JDG6</accession>
<dbReference type="InterPro" id="IPR001647">
    <property type="entry name" value="HTH_TetR"/>
</dbReference>
<dbReference type="Pfam" id="PF02909">
    <property type="entry name" value="TetR_C_1"/>
    <property type="match status" value="1"/>
</dbReference>
<dbReference type="PROSITE" id="PS01081">
    <property type="entry name" value="HTH_TETR_1"/>
    <property type="match status" value="1"/>
</dbReference>
<dbReference type="EMBL" id="CP011112">
    <property type="protein sequence ID" value="AKU14653.1"/>
    <property type="molecule type" value="Genomic_DNA"/>
</dbReference>
<evidence type="ECO:0000256" key="1">
    <source>
        <dbReference type="ARBA" id="ARBA00022491"/>
    </source>
</evidence>
<dbReference type="GO" id="GO:0000976">
    <property type="term" value="F:transcription cis-regulatory region binding"/>
    <property type="evidence" value="ECO:0007669"/>
    <property type="project" value="TreeGrafter"/>
</dbReference>
<dbReference type="STRING" id="571913.VV02_00170"/>
<evidence type="ECO:0000313" key="7">
    <source>
        <dbReference type="EMBL" id="AKU14653.1"/>
    </source>
</evidence>
<evidence type="ECO:0000256" key="3">
    <source>
        <dbReference type="ARBA" id="ARBA00023125"/>
    </source>
</evidence>
<feature type="DNA-binding region" description="H-T-H motif" evidence="5">
    <location>
        <begin position="41"/>
        <end position="60"/>
    </location>
</feature>
<keyword evidence="8" id="KW-1185">Reference proteome</keyword>
<dbReference type="InterPro" id="IPR050109">
    <property type="entry name" value="HTH-type_TetR-like_transc_reg"/>
</dbReference>
<dbReference type="AlphaFoldDB" id="A0A0K1JDG6"/>
<gene>
    <name evidence="7" type="ORF">VV02_00170</name>
</gene>